<dbReference type="EMBL" id="JAIFTH010000798">
    <property type="protein sequence ID" value="KAG9508945.1"/>
    <property type="molecule type" value="Genomic_DNA"/>
</dbReference>
<comment type="similarity">
    <text evidence="2 9">Belongs to the Mediator complex subunit 10 family.</text>
</comment>
<dbReference type="Pfam" id="PF09748">
    <property type="entry name" value="Med10"/>
    <property type="match status" value="1"/>
</dbReference>
<evidence type="ECO:0000256" key="6">
    <source>
        <dbReference type="ARBA" id="ARBA00023163"/>
    </source>
</evidence>
<keyword evidence="5 9" id="KW-0010">Activator</keyword>
<gene>
    <name evidence="9 10" type="primary">MED10</name>
    <name evidence="10" type="ORF">GZH46_02548</name>
</gene>
<accession>A0ABQ7S6A3</accession>
<comment type="function">
    <text evidence="9">Component of the Mediator complex, a coactivator involved in the regulated transcription of nearly all RNA polymerase II-dependent genes. Mediator functions as a bridge to convey information from gene-specific regulatory proteins to the basal RNA polymerase II transcription machinery. Mediator is recruited to promoters by direct interactions with regulatory proteins and serves as a scaffold for the assembly of a functional preinitiation complex with RNA polymerase II and the general transcription factors.</text>
</comment>
<evidence type="ECO:0000256" key="3">
    <source>
        <dbReference type="ARBA" id="ARBA00019617"/>
    </source>
</evidence>
<evidence type="ECO:0000256" key="1">
    <source>
        <dbReference type="ARBA" id="ARBA00004123"/>
    </source>
</evidence>
<name>A0ABQ7S6A3_9ACAR</name>
<dbReference type="PANTHER" id="PTHR13345">
    <property type="entry name" value="MEDIATOR OF RNA POLYMERASE II TRANSCRIPTION SUBUNIT 10"/>
    <property type="match status" value="1"/>
</dbReference>
<comment type="subcellular location">
    <subcellularLocation>
        <location evidence="1 9">Nucleus</location>
    </subcellularLocation>
</comment>
<sequence>MDQLESQIELFVENVRQLGIIVSDFQVQSGQAVLNQKINQVVTSLNDIDRLKGSVQDIQVPLEVFDYIDKGRNPQFFTKDCMEQALTKNEEVRGKIDYYKRFKKQLIDELNKVFPNEVAKYLTCRPQDPRTD</sequence>
<reference evidence="10 11" key="1">
    <citation type="submission" date="2020-10" db="EMBL/GenBank/DDBJ databases">
        <authorList>
            <person name="Klimov P.B."/>
            <person name="Dyachkov S.M."/>
            <person name="Chetverikov P.E."/>
        </authorList>
    </citation>
    <scope>NUCLEOTIDE SEQUENCE [LARGE SCALE GENOMIC DNA]</scope>
    <source>
        <strain evidence="10">BMOC 18-1129-001#AD2665</strain>
        <tissue evidence="10">Entire mites</tissue>
    </source>
</reference>
<keyword evidence="7 9" id="KW-0539">Nucleus</keyword>
<evidence type="ECO:0000256" key="2">
    <source>
        <dbReference type="ARBA" id="ARBA00005389"/>
    </source>
</evidence>
<evidence type="ECO:0000256" key="5">
    <source>
        <dbReference type="ARBA" id="ARBA00023159"/>
    </source>
</evidence>
<feature type="non-terminal residue" evidence="10">
    <location>
        <position position="1"/>
    </location>
</feature>
<keyword evidence="4 9" id="KW-0805">Transcription regulation</keyword>
<keyword evidence="6 9" id="KW-0804">Transcription</keyword>
<evidence type="ECO:0000313" key="11">
    <source>
        <dbReference type="Proteomes" id="UP000825002"/>
    </source>
</evidence>
<protein>
    <recommendedName>
        <fullName evidence="3 9">Mediator of RNA polymerase II transcription subunit 10</fullName>
    </recommendedName>
    <alternativeName>
        <fullName evidence="8 9">Mediator complex subunit 10</fullName>
    </alternativeName>
</protein>
<dbReference type="Proteomes" id="UP000825002">
    <property type="component" value="Unassembled WGS sequence"/>
</dbReference>
<evidence type="ECO:0000256" key="4">
    <source>
        <dbReference type="ARBA" id="ARBA00023015"/>
    </source>
</evidence>
<evidence type="ECO:0000256" key="7">
    <source>
        <dbReference type="ARBA" id="ARBA00023242"/>
    </source>
</evidence>
<evidence type="ECO:0000256" key="9">
    <source>
        <dbReference type="RuleBase" id="RU364146"/>
    </source>
</evidence>
<comment type="subunit">
    <text evidence="9">Component of the Mediator complex.</text>
</comment>
<dbReference type="PANTHER" id="PTHR13345:SF13">
    <property type="entry name" value="MEDIATOR OF RNA POLYMERASE II TRANSCRIPTION SUBUNIT 10"/>
    <property type="match status" value="1"/>
</dbReference>
<keyword evidence="11" id="KW-1185">Reference proteome</keyword>
<evidence type="ECO:0000256" key="8">
    <source>
        <dbReference type="ARBA" id="ARBA00032004"/>
    </source>
</evidence>
<organism evidence="10 11">
    <name type="scientific">Fragariocoptes setiger</name>
    <dbReference type="NCBI Taxonomy" id="1670756"/>
    <lineage>
        <taxon>Eukaryota</taxon>
        <taxon>Metazoa</taxon>
        <taxon>Ecdysozoa</taxon>
        <taxon>Arthropoda</taxon>
        <taxon>Chelicerata</taxon>
        <taxon>Arachnida</taxon>
        <taxon>Acari</taxon>
        <taxon>Acariformes</taxon>
        <taxon>Trombidiformes</taxon>
        <taxon>Prostigmata</taxon>
        <taxon>Eupodina</taxon>
        <taxon>Eriophyoidea</taxon>
        <taxon>Phytoptidae</taxon>
        <taxon>Fragariocoptes</taxon>
    </lineage>
</organism>
<dbReference type="InterPro" id="IPR019145">
    <property type="entry name" value="Mediator_Med10"/>
</dbReference>
<comment type="caution">
    <text evidence="10">The sequence shown here is derived from an EMBL/GenBank/DDBJ whole genome shotgun (WGS) entry which is preliminary data.</text>
</comment>
<proteinExistence type="inferred from homology"/>
<evidence type="ECO:0000313" key="10">
    <source>
        <dbReference type="EMBL" id="KAG9508945.1"/>
    </source>
</evidence>